<keyword evidence="3" id="KW-1185">Reference proteome</keyword>
<organism evidence="2 3">
    <name type="scientific">Glycine soja</name>
    <name type="common">Wild soybean</name>
    <dbReference type="NCBI Taxonomy" id="3848"/>
    <lineage>
        <taxon>Eukaryota</taxon>
        <taxon>Viridiplantae</taxon>
        <taxon>Streptophyta</taxon>
        <taxon>Embryophyta</taxon>
        <taxon>Tracheophyta</taxon>
        <taxon>Spermatophyta</taxon>
        <taxon>Magnoliopsida</taxon>
        <taxon>eudicotyledons</taxon>
        <taxon>Gunneridae</taxon>
        <taxon>Pentapetalae</taxon>
        <taxon>rosids</taxon>
        <taxon>fabids</taxon>
        <taxon>Fabales</taxon>
        <taxon>Fabaceae</taxon>
        <taxon>Papilionoideae</taxon>
        <taxon>50 kb inversion clade</taxon>
        <taxon>NPAAA clade</taxon>
        <taxon>indigoferoid/millettioid clade</taxon>
        <taxon>Phaseoleae</taxon>
        <taxon>Glycine</taxon>
        <taxon>Glycine subgen. Soja</taxon>
    </lineage>
</organism>
<reference evidence="2 3" key="1">
    <citation type="submission" date="2018-09" db="EMBL/GenBank/DDBJ databases">
        <title>A high-quality reference genome of wild soybean provides a powerful tool to mine soybean genomes.</title>
        <authorList>
            <person name="Xie M."/>
            <person name="Chung C.Y.L."/>
            <person name="Li M.-W."/>
            <person name="Wong F.-L."/>
            <person name="Chan T.-F."/>
            <person name="Lam H.-M."/>
        </authorList>
    </citation>
    <scope>NUCLEOTIDE SEQUENCE [LARGE SCALE GENOMIC DNA]</scope>
    <source>
        <strain evidence="3">cv. W05</strain>
        <tissue evidence="2">Hypocotyl of etiolated seedlings</tissue>
    </source>
</reference>
<dbReference type="AlphaFoldDB" id="A0A445LRW4"/>
<name>A0A445LRW4_GLYSO</name>
<evidence type="ECO:0000313" key="2">
    <source>
        <dbReference type="EMBL" id="RZC26070.1"/>
    </source>
</evidence>
<evidence type="ECO:0000256" key="1">
    <source>
        <dbReference type="SAM" id="MobiDB-lite"/>
    </source>
</evidence>
<evidence type="ECO:0000313" key="3">
    <source>
        <dbReference type="Proteomes" id="UP000289340"/>
    </source>
</evidence>
<proteinExistence type="predicted"/>
<gene>
    <name evidence="2" type="ORF">D0Y65_004659</name>
</gene>
<comment type="caution">
    <text evidence="2">The sequence shown here is derived from an EMBL/GenBank/DDBJ whole genome shotgun (WGS) entry which is preliminary data.</text>
</comment>
<feature type="region of interest" description="Disordered" evidence="1">
    <location>
        <begin position="1"/>
        <end position="70"/>
    </location>
</feature>
<sequence length="253" mass="27914">MATLVFPEPASSSSSSSSSFTRSFGTASGFGPCSDPKISSTRTREARSPAPNRKPKRPAPTQQRFAPARNSKPSNALILLSLSLCIYIAFGFGVREREFKGEDRGVVVVERNTESEEGDGVDLWSETVAFCLEWTHELYGFAYSGPFGHFLYKLMDKIFKGEKGNDTVAKKKEAPQFAELEWLTDVGIFGEQFAQEALAAAEVPQLLVTHNNSSVASNRTSKSYISHKKPRIEVLNDQDDDDEFSIFIVPDLG</sequence>
<dbReference type="EMBL" id="QZWG01000002">
    <property type="protein sequence ID" value="RZC26070.1"/>
    <property type="molecule type" value="Genomic_DNA"/>
</dbReference>
<dbReference type="Proteomes" id="UP000289340">
    <property type="component" value="Chromosome 2"/>
</dbReference>
<feature type="compositionally biased region" description="Low complexity" evidence="1">
    <location>
        <begin position="10"/>
        <end position="31"/>
    </location>
</feature>
<protein>
    <submittedName>
        <fullName evidence="2">B-box zinc finger protein 24</fullName>
    </submittedName>
</protein>
<accession>A0A445LRW4</accession>